<keyword evidence="1" id="KW-0472">Membrane</keyword>
<keyword evidence="1" id="KW-1133">Transmembrane helix</keyword>
<evidence type="ECO:0000313" key="3">
    <source>
        <dbReference type="Proteomes" id="UP000192501"/>
    </source>
</evidence>
<evidence type="ECO:0000256" key="1">
    <source>
        <dbReference type="SAM" id="Phobius"/>
    </source>
</evidence>
<dbReference type="VEuPathDB" id="MicrosporidiaDB:A0H76_1146"/>
<dbReference type="Proteomes" id="UP000192501">
    <property type="component" value="Unassembled WGS sequence"/>
</dbReference>
<dbReference type="VEuPathDB" id="MicrosporidiaDB:HERIO_618"/>
<proteinExistence type="predicted"/>
<organism evidence="2 3">
    <name type="scientific">Hepatospora eriocheir</name>
    <dbReference type="NCBI Taxonomy" id="1081669"/>
    <lineage>
        <taxon>Eukaryota</taxon>
        <taxon>Fungi</taxon>
        <taxon>Fungi incertae sedis</taxon>
        <taxon>Microsporidia</taxon>
        <taxon>Hepatosporidae</taxon>
        <taxon>Hepatospora</taxon>
    </lineage>
</organism>
<accession>A0A1X0QHL2</accession>
<feature type="transmembrane region" description="Helical" evidence="1">
    <location>
        <begin position="123"/>
        <end position="143"/>
    </location>
</feature>
<feature type="transmembrane region" description="Helical" evidence="1">
    <location>
        <begin position="202"/>
        <end position="223"/>
    </location>
</feature>
<protein>
    <submittedName>
        <fullName evidence="2">Uncharacterized protein</fullName>
    </submittedName>
</protein>
<evidence type="ECO:0000313" key="2">
    <source>
        <dbReference type="EMBL" id="ORD99260.1"/>
    </source>
</evidence>
<reference evidence="2 3" key="1">
    <citation type="journal article" date="2017" name="Environ. Microbiol.">
        <title>Decay of the glycolytic pathway and adaptation to intranuclear parasitism within Enterocytozoonidae microsporidia.</title>
        <authorList>
            <person name="Wiredu Boakye D."/>
            <person name="Jaroenlak P."/>
            <person name="Prachumwat A."/>
            <person name="Williams T.A."/>
            <person name="Bateman K.S."/>
            <person name="Itsathitphaisarn O."/>
            <person name="Sritunyalucksana K."/>
            <person name="Paszkiewicz K.H."/>
            <person name="Moore K.A."/>
            <person name="Stentiford G.D."/>
            <person name="Williams B.A."/>
        </authorList>
    </citation>
    <scope>NUCLEOTIDE SEQUENCE [LARGE SCALE GENOMIC DNA]</scope>
    <source>
        <strain evidence="3">canceri</strain>
    </source>
</reference>
<dbReference type="EMBL" id="LTAI01000248">
    <property type="protein sequence ID" value="ORD99260.1"/>
    <property type="molecule type" value="Genomic_DNA"/>
</dbReference>
<sequence>MLVLKYDCKKSNEKQVTKPERFVDSFINAYNKVIFKEFEYFDNITLLSIFLNKFDYKSEDSILKISSPCVEFLIYTLIYSFSNRLISIDKTLVFLVLIILSIKTCLKSFINSQNTGYILCFKITRYDIFCLITFTIIFILSLYVKFIRDILVNVILSVFYGMILSLLISIIYYGRNDFLNRLKILLSDKDVSKNNGKIGIEYIFMSCFILYLTTIFLTWRLFWKKKTIVKMNY</sequence>
<feature type="transmembrane region" description="Helical" evidence="1">
    <location>
        <begin position="92"/>
        <end position="111"/>
    </location>
</feature>
<feature type="transmembrane region" description="Helical" evidence="1">
    <location>
        <begin position="150"/>
        <end position="173"/>
    </location>
</feature>
<keyword evidence="1" id="KW-0812">Transmembrane</keyword>
<dbReference type="AlphaFoldDB" id="A0A1X0QHL2"/>
<name>A0A1X0QHL2_9MICR</name>
<gene>
    <name evidence="2" type="ORF">A0H76_1146</name>
</gene>
<comment type="caution">
    <text evidence="2">The sequence shown here is derived from an EMBL/GenBank/DDBJ whole genome shotgun (WGS) entry which is preliminary data.</text>
</comment>